<dbReference type="InterPro" id="IPR052155">
    <property type="entry name" value="Biofilm_reg_signaling"/>
</dbReference>
<dbReference type="Pfam" id="PF00563">
    <property type="entry name" value="EAL"/>
    <property type="match status" value="1"/>
</dbReference>
<reference evidence="5" key="1">
    <citation type="submission" date="2022-08" db="EMBL/GenBank/DDBJ databases">
        <title>The genomic sequence of strain Paenibacillus sp. SCIV0701.</title>
        <authorList>
            <person name="Zhao H."/>
        </authorList>
    </citation>
    <scope>NUCLEOTIDE SEQUENCE</scope>
    <source>
        <strain evidence="5">SCIV0701</strain>
    </source>
</reference>
<keyword evidence="6" id="KW-1185">Reference proteome</keyword>
<protein>
    <submittedName>
        <fullName evidence="5">EAL domain-containing protein</fullName>
    </submittedName>
</protein>
<keyword evidence="2" id="KW-0812">Transmembrane</keyword>
<dbReference type="CDD" id="cd01949">
    <property type="entry name" value="GGDEF"/>
    <property type="match status" value="1"/>
</dbReference>
<dbReference type="PROSITE" id="PS50887">
    <property type="entry name" value="GGDEF"/>
    <property type="match status" value="1"/>
</dbReference>
<dbReference type="SMART" id="SM00267">
    <property type="entry name" value="GGDEF"/>
    <property type="match status" value="1"/>
</dbReference>
<evidence type="ECO:0000256" key="1">
    <source>
        <dbReference type="SAM" id="Coils"/>
    </source>
</evidence>
<sequence>MSPTTLTNRNHWLIITTFTACTLLAVVCEWKAFPFVYGMSFSLSSLFVLLSLRLYGLWGGLLTAVITGLAGYLFMHHPLLLVIGVMETLVVGLLLRRYSGKILRSDAIFWAVIGIPYSYYIYSQQYPEGVVDIKLIVCILALNAIFNALFAEIVYHYVLLGRSSGVARTNRQPSSISQLLLHFALGIVMVSFLLNMLINSAGSFKEVSLYVQSMVTISTTTVKKEWGAVGDSLTAPKNDVQLRRLQFVIDRYASDTYTFCFVGRDHKVVASNHRGWIGRSFDPWQERDYDYAGNSLYISNSREAEGRTELYTWHKEHFLYVEEMKDGSGYFALMFPIQAYYPYLFGKYYTHFLYLIGFAAAAILVSMMINRSFTKGLQRLASSTRNLPLKLKQNNALAIPDSHIVEFHSLIMNFKHMAGSLLHLFHESQRNNERLQAQAQLLQRSEEQLHQLAYYDMLTGLPNRLQFNRHFQELIAMSEAAGKSIKVAVLFTDINRFKQVNDTLGHALGDQLLRMAAGRFQALNSKSRSVFRLGGDEFVFLLLYRQEEELAGCAEAIRDSFSVPFVIEGMPLYMTVSIGISMYPQDGEDMNAIIRNADIAMYNAKEEGDGYFRYYKPNLLPLIAEKMQLENGLYKALQENQFYLQYQPKMSSVTGELCGIEALIRWNHPELGFIPPDKFIPLAEESGFIMEIDRWVFREACRQNKAWQDAGLKRASVSVNISARHFYQGNLKEMITEELQATGLEPQYVSLEITEGVFMRNIEKVIETIQHLRGLGIQISIDDFGTGYSSLSQLQRLPISDVKLDRSFIRGITIEDKRSSIVRAIIELAHSMNMRVVAEGVETPDEADFCRNLNCDELQGYLFSRPLPASDFEKLLA</sequence>
<accession>A0A9X2MNL4</accession>
<dbReference type="AlphaFoldDB" id="A0A9X2MNL4"/>
<feature type="transmembrane region" description="Helical" evidence="2">
    <location>
        <begin position="134"/>
        <end position="158"/>
    </location>
</feature>
<dbReference type="InterPro" id="IPR029787">
    <property type="entry name" value="Nucleotide_cyclase"/>
</dbReference>
<dbReference type="Gene3D" id="3.30.70.270">
    <property type="match status" value="1"/>
</dbReference>
<feature type="domain" description="GGDEF" evidence="4">
    <location>
        <begin position="485"/>
        <end position="617"/>
    </location>
</feature>
<comment type="caution">
    <text evidence="5">The sequence shown here is derived from an EMBL/GenBank/DDBJ whole genome shotgun (WGS) entry which is preliminary data.</text>
</comment>
<evidence type="ECO:0000313" key="5">
    <source>
        <dbReference type="EMBL" id="MCR2805258.1"/>
    </source>
</evidence>
<keyword evidence="1" id="KW-0175">Coiled coil</keyword>
<dbReference type="RefSeq" id="WP_257447363.1">
    <property type="nucleotide sequence ID" value="NZ_JANIPJ010000010.1"/>
</dbReference>
<evidence type="ECO:0000313" key="6">
    <source>
        <dbReference type="Proteomes" id="UP001141950"/>
    </source>
</evidence>
<feature type="transmembrane region" description="Helical" evidence="2">
    <location>
        <begin position="107"/>
        <end position="122"/>
    </location>
</feature>
<dbReference type="SUPFAM" id="SSF55073">
    <property type="entry name" value="Nucleotide cyclase"/>
    <property type="match status" value="1"/>
</dbReference>
<dbReference type="NCBIfam" id="TIGR00254">
    <property type="entry name" value="GGDEF"/>
    <property type="match status" value="1"/>
</dbReference>
<feature type="transmembrane region" description="Helical" evidence="2">
    <location>
        <begin position="179"/>
        <end position="198"/>
    </location>
</feature>
<feature type="transmembrane region" description="Helical" evidence="2">
    <location>
        <begin position="348"/>
        <end position="369"/>
    </location>
</feature>
<dbReference type="EMBL" id="JANIPJ010000010">
    <property type="protein sequence ID" value="MCR2805258.1"/>
    <property type="molecule type" value="Genomic_DNA"/>
</dbReference>
<dbReference type="SUPFAM" id="SSF141868">
    <property type="entry name" value="EAL domain-like"/>
    <property type="match status" value="1"/>
</dbReference>
<dbReference type="InterPro" id="IPR043128">
    <property type="entry name" value="Rev_trsase/Diguanyl_cyclase"/>
</dbReference>
<evidence type="ECO:0000259" key="3">
    <source>
        <dbReference type="PROSITE" id="PS50883"/>
    </source>
</evidence>
<dbReference type="PANTHER" id="PTHR44757">
    <property type="entry name" value="DIGUANYLATE CYCLASE DGCP"/>
    <property type="match status" value="1"/>
</dbReference>
<evidence type="ECO:0000259" key="4">
    <source>
        <dbReference type="PROSITE" id="PS50887"/>
    </source>
</evidence>
<name>A0A9X2MNL4_9BACL</name>
<dbReference type="Proteomes" id="UP001141950">
    <property type="component" value="Unassembled WGS sequence"/>
</dbReference>
<feature type="transmembrane region" description="Helical" evidence="2">
    <location>
        <begin position="79"/>
        <end position="95"/>
    </location>
</feature>
<dbReference type="CDD" id="cd01948">
    <property type="entry name" value="EAL"/>
    <property type="match status" value="1"/>
</dbReference>
<dbReference type="InterPro" id="IPR001633">
    <property type="entry name" value="EAL_dom"/>
</dbReference>
<proteinExistence type="predicted"/>
<organism evidence="5 6">
    <name type="scientific">Paenibacillus soyae</name>
    <dbReference type="NCBI Taxonomy" id="2969249"/>
    <lineage>
        <taxon>Bacteria</taxon>
        <taxon>Bacillati</taxon>
        <taxon>Bacillota</taxon>
        <taxon>Bacilli</taxon>
        <taxon>Bacillales</taxon>
        <taxon>Paenibacillaceae</taxon>
        <taxon>Paenibacillus</taxon>
    </lineage>
</organism>
<dbReference type="PROSITE" id="PS50883">
    <property type="entry name" value="EAL"/>
    <property type="match status" value="1"/>
</dbReference>
<feature type="coiled-coil region" evidence="1">
    <location>
        <begin position="425"/>
        <end position="452"/>
    </location>
</feature>
<dbReference type="InterPro" id="IPR035919">
    <property type="entry name" value="EAL_sf"/>
</dbReference>
<feature type="domain" description="EAL" evidence="3">
    <location>
        <begin position="626"/>
        <end position="877"/>
    </location>
</feature>
<feature type="transmembrane region" description="Helical" evidence="2">
    <location>
        <begin position="12"/>
        <end position="33"/>
    </location>
</feature>
<dbReference type="FunFam" id="3.20.20.450:FF:000001">
    <property type="entry name" value="Cyclic di-GMP phosphodiesterase yahA"/>
    <property type="match status" value="1"/>
</dbReference>
<keyword evidence="2" id="KW-0472">Membrane</keyword>
<dbReference type="Gene3D" id="3.20.20.450">
    <property type="entry name" value="EAL domain"/>
    <property type="match status" value="1"/>
</dbReference>
<keyword evidence="2" id="KW-1133">Transmembrane helix</keyword>
<gene>
    <name evidence="5" type="ORF">NQZ67_15330</name>
</gene>
<dbReference type="SMART" id="SM00052">
    <property type="entry name" value="EAL"/>
    <property type="match status" value="1"/>
</dbReference>
<dbReference type="InterPro" id="IPR000160">
    <property type="entry name" value="GGDEF_dom"/>
</dbReference>
<dbReference type="PANTHER" id="PTHR44757:SF2">
    <property type="entry name" value="BIOFILM ARCHITECTURE MAINTENANCE PROTEIN MBAA"/>
    <property type="match status" value="1"/>
</dbReference>
<evidence type="ECO:0000256" key="2">
    <source>
        <dbReference type="SAM" id="Phobius"/>
    </source>
</evidence>
<dbReference type="Pfam" id="PF00990">
    <property type="entry name" value="GGDEF"/>
    <property type="match status" value="1"/>
</dbReference>